<evidence type="ECO:0000313" key="2">
    <source>
        <dbReference type="EMBL" id="MCJ2181623.1"/>
    </source>
</evidence>
<evidence type="ECO:0000313" key="3">
    <source>
        <dbReference type="Proteomes" id="UP001162881"/>
    </source>
</evidence>
<proteinExistence type="predicted"/>
<comment type="caution">
    <text evidence="2">The sequence shown here is derived from an EMBL/GenBank/DDBJ whole genome shotgun (WGS) entry which is preliminary data.</text>
</comment>
<accession>A0ABT0B9T9</accession>
<keyword evidence="1" id="KW-1133">Transmembrane helix</keyword>
<evidence type="ECO:0000256" key="1">
    <source>
        <dbReference type="SAM" id="Phobius"/>
    </source>
</evidence>
<dbReference type="RefSeq" id="WP_244016743.1">
    <property type="nucleotide sequence ID" value="NZ_JALHLF010000005.1"/>
</dbReference>
<dbReference type="EMBL" id="JALHLF010000005">
    <property type="protein sequence ID" value="MCJ2181623.1"/>
    <property type="molecule type" value="Genomic_DNA"/>
</dbReference>
<gene>
    <name evidence="2" type="ORF">MTR62_02700</name>
</gene>
<dbReference type="Proteomes" id="UP001162881">
    <property type="component" value="Unassembled WGS sequence"/>
</dbReference>
<keyword evidence="1" id="KW-0812">Transmembrane</keyword>
<sequence>MNALQRLPVGHRRSAHLRLPGPLAIQAMIALCVLLAALSPVAGGAALYLPLGATRPAQTIAWSRAHGASLIGPGPTAGSFYVRVPSGPLFAAALRDGAVLLAVPEALCGAPDPQQTAKPS</sequence>
<keyword evidence="3" id="KW-1185">Reference proteome</keyword>
<feature type="transmembrane region" description="Helical" evidence="1">
    <location>
        <begin position="23"/>
        <end position="49"/>
    </location>
</feature>
<protein>
    <submittedName>
        <fullName evidence="2">Uncharacterized protein</fullName>
    </submittedName>
</protein>
<organism evidence="2 3">
    <name type="scientific">Novosphingobium organovorum</name>
    <dbReference type="NCBI Taxonomy" id="2930092"/>
    <lineage>
        <taxon>Bacteria</taxon>
        <taxon>Pseudomonadati</taxon>
        <taxon>Pseudomonadota</taxon>
        <taxon>Alphaproteobacteria</taxon>
        <taxon>Sphingomonadales</taxon>
        <taxon>Sphingomonadaceae</taxon>
        <taxon>Novosphingobium</taxon>
    </lineage>
</organism>
<keyword evidence="1" id="KW-0472">Membrane</keyword>
<name>A0ABT0B9T9_9SPHN</name>
<reference evidence="2" key="1">
    <citation type="submission" date="2022-03" db="EMBL/GenBank/DDBJ databases">
        <title>Identification of a novel bacterium isolated from mangrove sediments.</title>
        <authorList>
            <person name="Pan X."/>
        </authorList>
    </citation>
    <scope>NUCLEOTIDE SEQUENCE</scope>
    <source>
        <strain evidence="2">B1949</strain>
    </source>
</reference>